<keyword evidence="2" id="KW-1185">Reference proteome</keyword>
<comment type="caution">
    <text evidence="1">The sequence shown here is derived from an EMBL/GenBank/DDBJ whole genome shotgun (WGS) entry which is preliminary data.</text>
</comment>
<gene>
    <name evidence="1" type="ORF">OB236_33655</name>
</gene>
<organism evidence="1 2">
    <name type="scientific">Paenibacillus baimaensis</name>
    <dbReference type="NCBI Taxonomy" id="2982185"/>
    <lineage>
        <taxon>Bacteria</taxon>
        <taxon>Bacillati</taxon>
        <taxon>Bacillota</taxon>
        <taxon>Bacilli</taxon>
        <taxon>Bacillales</taxon>
        <taxon>Paenibacillaceae</taxon>
        <taxon>Paenibacillus</taxon>
    </lineage>
</organism>
<sequence length="103" mass="12006">MNEKIKQALAAVIRNWNSMAGSDSEEAESTADQFQASFYVWIETVRDWIDELEQRPQTLEEAMGLPVVKEILEVLPDPLLLNFETELEFILENRSRIDDEKYD</sequence>
<accession>A0ABT2UR09</accession>
<dbReference type="Proteomes" id="UP001652445">
    <property type="component" value="Unassembled WGS sequence"/>
</dbReference>
<dbReference type="RefSeq" id="WP_076235840.1">
    <property type="nucleotide sequence ID" value="NZ_JAOQIO010000113.1"/>
</dbReference>
<reference evidence="1 2" key="1">
    <citation type="submission" date="2022-09" db="EMBL/GenBank/DDBJ databases">
        <authorList>
            <person name="Han X.L."/>
            <person name="Wang Q."/>
            <person name="Lu T."/>
        </authorList>
    </citation>
    <scope>NUCLEOTIDE SEQUENCE [LARGE SCALE GENOMIC DNA]</scope>
    <source>
        <strain evidence="1 2">WQ 127069</strain>
    </source>
</reference>
<evidence type="ECO:0000313" key="1">
    <source>
        <dbReference type="EMBL" id="MCU6797087.1"/>
    </source>
</evidence>
<proteinExistence type="predicted"/>
<name>A0ABT2UR09_9BACL</name>
<dbReference type="EMBL" id="JAOQIO010000113">
    <property type="protein sequence ID" value="MCU6797087.1"/>
    <property type="molecule type" value="Genomic_DNA"/>
</dbReference>
<protein>
    <submittedName>
        <fullName evidence="1">Uncharacterized protein</fullName>
    </submittedName>
</protein>
<evidence type="ECO:0000313" key="2">
    <source>
        <dbReference type="Proteomes" id="UP001652445"/>
    </source>
</evidence>